<evidence type="ECO:0000259" key="5">
    <source>
        <dbReference type="PROSITE" id="PS50931"/>
    </source>
</evidence>
<dbReference type="Proteomes" id="UP000622653">
    <property type="component" value="Unassembled WGS sequence"/>
</dbReference>
<protein>
    <submittedName>
        <fullName evidence="6">LysR family transcriptional regulator</fullName>
    </submittedName>
</protein>
<dbReference type="InterPro" id="IPR036390">
    <property type="entry name" value="WH_DNA-bd_sf"/>
</dbReference>
<feature type="domain" description="HTH lysR-type" evidence="5">
    <location>
        <begin position="1"/>
        <end position="58"/>
    </location>
</feature>
<dbReference type="PROSITE" id="PS50931">
    <property type="entry name" value="HTH_LYSR"/>
    <property type="match status" value="1"/>
</dbReference>
<dbReference type="SUPFAM" id="SSF46785">
    <property type="entry name" value="Winged helix' DNA-binding domain"/>
    <property type="match status" value="1"/>
</dbReference>
<comment type="similarity">
    <text evidence="1">Belongs to the LysR transcriptional regulatory family.</text>
</comment>
<evidence type="ECO:0000256" key="3">
    <source>
        <dbReference type="ARBA" id="ARBA00023125"/>
    </source>
</evidence>
<comment type="caution">
    <text evidence="6">The sequence shown here is derived from an EMBL/GenBank/DDBJ whole genome shotgun (WGS) entry which is preliminary data.</text>
</comment>
<organism evidence="6 7">
    <name type="scientific">Savagea serpentis</name>
    <dbReference type="NCBI Taxonomy" id="2785297"/>
    <lineage>
        <taxon>Bacteria</taxon>
        <taxon>Bacillati</taxon>
        <taxon>Bacillota</taxon>
        <taxon>Bacilli</taxon>
        <taxon>Bacillales</taxon>
        <taxon>Caryophanaceae</taxon>
        <taxon>Savagea</taxon>
    </lineage>
</organism>
<dbReference type="Pfam" id="PF03466">
    <property type="entry name" value="LysR_substrate"/>
    <property type="match status" value="1"/>
</dbReference>
<dbReference type="Gene3D" id="1.10.10.10">
    <property type="entry name" value="Winged helix-like DNA-binding domain superfamily/Winged helix DNA-binding domain"/>
    <property type="match status" value="1"/>
</dbReference>
<reference evidence="6" key="1">
    <citation type="submission" date="2020-11" db="EMBL/GenBank/DDBJ databases">
        <title>Multidrug resistant novel bacterium Savagea serpentis sp. nov., isolated from the scats of a vine snake (Ahaetulla nasuta).</title>
        <authorList>
            <person name="Venkata Ramana V."/>
            <person name="Vikas Patil S."/>
            <person name="Yogita Lugani V."/>
        </authorList>
    </citation>
    <scope>NUCLEOTIDE SEQUENCE</scope>
    <source>
        <strain evidence="6">SN6</strain>
    </source>
</reference>
<keyword evidence="7" id="KW-1185">Reference proteome</keyword>
<evidence type="ECO:0000313" key="7">
    <source>
        <dbReference type="Proteomes" id="UP000622653"/>
    </source>
</evidence>
<dbReference type="CDD" id="cd05466">
    <property type="entry name" value="PBP2_LTTR_substrate"/>
    <property type="match status" value="1"/>
</dbReference>
<dbReference type="InterPro" id="IPR036388">
    <property type="entry name" value="WH-like_DNA-bd_sf"/>
</dbReference>
<proteinExistence type="inferred from homology"/>
<evidence type="ECO:0000256" key="2">
    <source>
        <dbReference type="ARBA" id="ARBA00023015"/>
    </source>
</evidence>
<keyword evidence="4" id="KW-0804">Transcription</keyword>
<name>A0A8J7GK21_9BACL</name>
<evidence type="ECO:0000256" key="1">
    <source>
        <dbReference type="ARBA" id="ARBA00009437"/>
    </source>
</evidence>
<evidence type="ECO:0000313" key="6">
    <source>
        <dbReference type="EMBL" id="MBF4500288.1"/>
    </source>
</evidence>
<dbReference type="InterPro" id="IPR000847">
    <property type="entry name" value="LysR_HTH_N"/>
</dbReference>
<dbReference type="InterPro" id="IPR005119">
    <property type="entry name" value="LysR_subst-bd"/>
</dbReference>
<keyword evidence="3" id="KW-0238">DNA-binding</keyword>
<dbReference type="SUPFAM" id="SSF53850">
    <property type="entry name" value="Periplasmic binding protein-like II"/>
    <property type="match status" value="1"/>
</dbReference>
<dbReference type="RefSeq" id="WP_194561736.1">
    <property type="nucleotide sequence ID" value="NZ_JADKPV010000001.1"/>
</dbReference>
<gene>
    <name evidence="6" type="ORF">IRY55_02835</name>
</gene>
<dbReference type="AlphaFoldDB" id="A0A8J7GK21"/>
<sequence>MNWQDIELLVTLYNTKNITHAANQLYVSQSTLSSRLHNLEKKYDIPIVLRKRRGITFTPEGVMLAKFAQNMQREHEKMREQLDNLQGAVAGTLRVGVSNFFALNKMPKLLRLFQREHPNVECHVITGWSSEMYRKLLNHDVHVVIIKGDYPWQEGKQLLYQESIVVASPWDFDWVDLPKLPRIDYHTDQTMKQTVEQWWYTKYKQEPFTNIYVNQVETCKEMIVNKLGYGIVTELVVQRNPDLVINPLITKDGELLTRPTWLYYGSDALTLNVVRAFIDFVLKVDVKRF</sequence>
<dbReference type="PANTHER" id="PTHR30126:SF78">
    <property type="entry name" value="HTH LYSR-TYPE DOMAIN-CONTAINING PROTEIN"/>
    <property type="match status" value="1"/>
</dbReference>
<dbReference type="Gene3D" id="3.40.190.290">
    <property type="match status" value="1"/>
</dbReference>
<accession>A0A8J7GK21</accession>
<dbReference type="PANTHER" id="PTHR30126">
    <property type="entry name" value="HTH-TYPE TRANSCRIPTIONAL REGULATOR"/>
    <property type="match status" value="1"/>
</dbReference>
<dbReference type="Pfam" id="PF00126">
    <property type="entry name" value="HTH_1"/>
    <property type="match status" value="1"/>
</dbReference>
<dbReference type="GO" id="GO:0000976">
    <property type="term" value="F:transcription cis-regulatory region binding"/>
    <property type="evidence" value="ECO:0007669"/>
    <property type="project" value="TreeGrafter"/>
</dbReference>
<evidence type="ECO:0000256" key="4">
    <source>
        <dbReference type="ARBA" id="ARBA00023163"/>
    </source>
</evidence>
<dbReference type="EMBL" id="JADKPV010000001">
    <property type="protein sequence ID" value="MBF4500288.1"/>
    <property type="molecule type" value="Genomic_DNA"/>
</dbReference>
<keyword evidence="2" id="KW-0805">Transcription regulation</keyword>
<dbReference type="GO" id="GO:0003700">
    <property type="term" value="F:DNA-binding transcription factor activity"/>
    <property type="evidence" value="ECO:0007669"/>
    <property type="project" value="InterPro"/>
</dbReference>